<evidence type="ECO:0000256" key="1">
    <source>
        <dbReference type="ARBA" id="ARBA00022737"/>
    </source>
</evidence>
<organism evidence="5 6">
    <name type="scientific">Micromonospora nigra</name>
    <dbReference type="NCBI Taxonomy" id="145857"/>
    <lineage>
        <taxon>Bacteria</taxon>
        <taxon>Bacillati</taxon>
        <taxon>Actinomycetota</taxon>
        <taxon>Actinomycetes</taxon>
        <taxon>Micromonosporales</taxon>
        <taxon>Micromonosporaceae</taxon>
        <taxon>Micromonospora</taxon>
    </lineage>
</organism>
<sequence>MRRCRPRPAGRAGADYPESVSEELDAETLEFAHRMFDLARDGTTGEIAGYVDAGLPVDLTNDKGDTLLILAAYHAHPDTVAALLARGADHTRTNDRGQTALAAAVFRSSTGAVRALLDAGADPGHGSPSAVETAQFFDLPEMLALLRSR</sequence>
<feature type="repeat" description="ANK" evidence="3">
    <location>
        <begin position="63"/>
        <end position="95"/>
    </location>
</feature>
<evidence type="ECO:0000256" key="2">
    <source>
        <dbReference type="ARBA" id="ARBA00023043"/>
    </source>
</evidence>
<gene>
    <name evidence="5" type="ORF">GA0070616_5330</name>
</gene>
<evidence type="ECO:0000256" key="4">
    <source>
        <dbReference type="SAM" id="MobiDB-lite"/>
    </source>
</evidence>
<protein>
    <submittedName>
        <fullName evidence="5">Uncharacterized protein</fullName>
    </submittedName>
</protein>
<dbReference type="AlphaFoldDB" id="A0A1C6T2N9"/>
<dbReference type="Pfam" id="PF12796">
    <property type="entry name" value="Ank_2"/>
    <property type="match status" value="1"/>
</dbReference>
<dbReference type="STRING" id="145857.GA0070616_5330"/>
<dbReference type="InterPro" id="IPR002110">
    <property type="entry name" value="Ankyrin_rpt"/>
</dbReference>
<dbReference type="EMBL" id="FMHT01000003">
    <property type="protein sequence ID" value="SCL35832.1"/>
    <property type="molecule type" value="Genomic_DNA"/>
</dbReference>
<dbReference type="Gene3D" id="1.25.40.20">
    <property type="entry name" value="Ankyrin repeat-containing domain"/>
    <property type="match status" value="1"/>
</dbReference>
<dbReference type="SUPFAM" id="SSF48403">
    <property type="entry name" value="Ankyrin repeat"/>
    <property type="match status" value="1"/>
</dbReference>
<reference evidence="5 6" key="1">
    <citation type="submission" date="2016-06" db="EMBL/GenBank/DDBJ databases">
        <authorList>
            <person name="Kjaerup R.B."/>
            <person name="Dalgaard T.S."/>
            <person name="Juul-Madsen H.R."/>
        </authorList>
    </citation>
    <scope>NUCLEOTIDE SEQUENCE [LARGE SCALE GENOMIC DNA]</scope>
    <source>
        <strain evidence="5 6">DSM 43818</strain>
    </source>
</reference>
<keyword evidence="2 3" id="KW-0040">ANK repeat</keyword>
<keyword evidence="6" id="KW-1185">Reference proteome</keyword>
<accession>A0A1C6T2N9</accession>
<name>A0A1C6T2N9_9ACTN</name>
<proteinExistence type="predicted"/>
<evidence type="ECO:0000256" key="3">
    <source>
        <dbReference type="PROSITE-ProRule" id="PRU00023"/>
    </source>
</evidence>
<evidence type="ECO:0000313" key="6">
    <source>
        <dbReference type="Proteomes" id="UP000199699"/>
    </source>
</evidence>
<feature type="region of interest" description="Disordered" evidence="4">
    <location>
        <begin position="1"/>
        <end position="20"/>
    </location>
</feature>
<feature type="repeat" description="ANK" evidence="3">
    <location>
        <begin position="96"/>
        <end position="122"/>
    </location>
</feature>
<dbReference type="PROSITE" id="PS50297">
    <property type="entry name" value="ANK_REP_REGION"/>
    <property type="match status" value="2"/>
</dbReference>
<dbReference type="InterPro" id="IPR036770">
    <property type="entry name" value="Ankyrin_rpt-contain_sf"/>
</dbReference>
<dbReference type="PANTHER" id="PTHR24171">
    <property type="entry name" value="ANKYRIN REPEAT DOMAIN-CONTAINING PROTEIN 39-RELATED"/>
    <property type="match status" value="1"/>
</dbReference>
<evidence type="ECO:0000313" key="5">
    <source>
        <dbReference type="EMBL" id="SCL35832.1"/>
    </source>
</evidence>
<keyword evidence="1" id="KW-0677">Repeat</keyword>
<dbReference type="SMART" id="SM00248">
    <property type="entry name" value="ANK"/>
    <property type="match status" value="2"/>
</dbReference>
<dbReference type="Proteomes" id="UP000199699">
    <property type="component" value="Unassembled WGS sequence"/>
</dbReference>
<dbReference type="PROSITE" id="PS50088">
    <property type="entry name" value="ANK_REPEAT"/>
    <property type="match status" value="2"/>
</dbReference>